<dbReference type="Proteomes" id="UP000265703">
    <property type="component" value="Unassembled WGS sequence"/>
</dbReference>
<sequence length="69" mass="8065">MQQKKYAFVNPIDAILPSQVFLTYPIQYMPSLPSQYCMVSREPLTSTSNFNNSSSHSKYKRIFRKEDIV</sequence>
<evidence type="ECO:0000313" key="1">
    <source>
        <dbReference type="EMBL" id="RIA79264.1"/>
    </source>
</evidence>
<keyword evidence="2" id="KW-1185">Reference proteome</keyword>
<name>A0A397SAB3_9GLOM</name>
<accession>A0A397SAB3</accession>
<comment type="caution">
    <text evidence="1">The sequence shown here is derived from an EMBL/GenBank/DDBJ whole genome shotgun (WGS) entry which is preliminary data.</text>
</comment>
<evidence type="ECO:0000313" key="2">
    <source>
        <dbReference type="Proteomes" id="UP000265703"/>
    </source>
</evidence>
<gene>
    <name evidence="1" type="ORF">C1645_841128</name>
</gene>
<reference evidence="1 2" key="1">
    <citation type="submission" date="2018-06" db="EMBL/GenBank/DDBJ databases">
        <title>Comparative genomics reveals the genomic features of Rhizophagus irregularis, R. cerebriforme, R. diaphanum and Gigaspora rosea, and their symbiotic lifestyle signature.</title>
        <authorList>
            <person name="Morin E."/>
            <person name="San Clemente H."/>
            <person name="Chen E.C.H."/>
            <person name="De La Providencia I."/>
            <person name="Hainaut M."/>
            <person name="Kuo A."/>
            <person name="Kohler A."/>
            <person name="Murat C."/>
            <person name="Tang N."/>
            <person name="Roy S."/>
            <person name="Loubradou J."/>
            <person name="Henrissat B."/>
            <person name="Grigoriev I.V."/>
            <person name="Corradi N."/>
            <person name="Roux C."/>
            <person name="Martin F.M."/>
        </authorList>
    </citation>
    <scope>NUCLEOTIDE SEQUENCE [LARGE SCALE GENOMIC DNA]</scope>
    <source>
        <strain evidence="1 2">DAOM 227022</strain>
    </source>
</reference>
<dbReference type="EMBL" id="QKYT01001416">
    <property type="protein sequence ID" value="RIA79264.1"/>
    <property type="molecule type" value="Genomic_DNA"/>
</dbReference>
<proteinExistence type="predicted"/>
<organism evidence="1 2">
    <name type="scientific">Glomus cerebriforme</name>
    <dbReference type="NCBI Taxonomy" id="658196"/>
    <lineage>
        <taxon>Eukaryota</taxon>
        <taxon>Fungi</taxon>
        <taxon>Fungi incertae sedis</taxon>
        <taxon>Mucoromycota</taxon>
        <taxon>Glomeromycotina</taxon>
        <taxon>Glomeromycetes</taxon>
        <taxon>Glomerales</taxon>
        <taxon>Glomeraceae</taxon>
        <taxon>Glomus</taxon>
    </lineage>
</organism>
<protein>
    <submittedName>
        <fullName evidence="1">Uncharacterized protein</fullName>
    </submittedName>
</protein>
<dbReference type="AlphaFoldDB" id="A0A397SAB3"/>